<reference evidence="3" key="2">
    <citation type="journal article" date="2008" name="Genome Biol.">
        <title>Improved genome assembly and evidence-based global gene model set for the chordate Ciona intestinalis: new insight into intron and operon populations.</title>
        <authorList>
            <person name="Satou Y."/>
            <person name="Mineta K."/>
            <person name="Ogasawara M."/>
            <person name="Sasakura Y."/>
            <person name="Shoguchi E."/>
            <person name="Ueno K."/>
            <person name="Yamada L."/>
            <person name="Matsumoto J."/>
            <person name="Wasserscheid J."/>
            <person name="Dewar K."/>
            <person name="Wiley G.B."/>
            <person name="Macmil S.L."/>
            <person name="Roe B.A."/>
            <person name="Zeller R.W."/>
            <person name="Hastings K.E."/>
            <person name="Lemaire P."/>
            <person name="Lindquist E."/>
            <person name="Endo T."/>
            <person name="Hotta K."/>
            <person name="Inaba K."/>
        </authorList>
    </citation>
    <scope>NUCLEOTIDE SEQUENCE [LARGE SCALE GENOMIC DNA]</scope>
    <source>
        <strain evidence="3">wild type</strain>
    </source>
</reference>
<dbReference type="SMART" id="SM00271">
    <property type="entry name" value="DnaJ"/>
    <property type="match status" value="1"/>
</dbReference>
<dbReference type="PANTHER" id="PTHR15606">
    <property type="entry name" value="DNAJ HOMOLOG SUBFAMILY C MEMBER 8/LIPOPOLYSACCHARIDE SPECIFIC RESPONSE-7-RELATED"/>
    <property type="match status" value="1"/>
</dbReference>
<dbReference type="PRINTS" id="PR00625">
    <property type="entry name" value="JDOMAIN"/>
</dbReference>
<evidence type="ECO:0000259" key="2">
    <source>
        <dbReference type="PROSITE" id="PS50076"/>
    </source>
</evidence>
<dbReference type="PROSITE" id="PS50076">
    <property type="entry name" value="DNAJ_2"/>
    <property type="match status" value="1"/>
</dbReference>
<feature type="domain" description="J" evidence="2">
    <location>
        <begin position="48"/>
        <end position="106"/>
    </location>
</feature>
<dbReference type="GeneID" id="100183982"/>
<dbReference type="KEGG" id="cin:100183982"/>
<dbReference type="FunCoup" id="F7B6C9">
    <property type="interactions" value="518"/>
</dbReference>
<dbReference type="Ensembl" id="ENSCINT00000008387.3">
    <property type="protein sequence ID" value="ENSCINP00000008387.3"/>
    <property type="gene ID" value="ENSCING00000004069.3"/>
</dbReference>
<dbReference type="CDD" id="cd06257">
    <property type="entry name" value="DnaJ"/>
    <property type="match status" value="1"/>
</dbReference>
<keyword evidence="4" id="KW-1185">Reference proteome</keyword>
<accession>F7B6C9</accession>
<dbReference type="GO" id="GO:0005634">
    <property type="term" value="C:nucleus"/>
    <property type="evidence" value="ECO:0000318"/>
    <property type="project" value="GO_Central"/>
</dbReference>
<dbReference type="InterPro" id="IPR001623">
    <property type="entry name" value="DnaJ_domain"/>
</dbReference>
<protein>
    <submittedName>
        <fullName evidence="3">DnaJ homolog subfamily C member 8</fullName>
    </submittedName>
</protein>
<dbReference type="RefSeq" id="XP_018670332.1">
    <property type="nucleotide sequence ID" value="XM_018814787.2"/>
</dbReference>
<dbReference type="InParanoid" id="F7B6C9"/>
<name>F7B6C9_CIOIN</name>
<dbReference type="InterPro" id="IPR042858">
    <property type="entry name" value="DNAJC8"/>
</dbReference>
<proteinExistence type="predicted"/>
<dbReference type="GeneTree" id="ENSGT00390000012569"/>
<dbReference type="SUPFAM" id="SSF46565">
    <property type="entry name" value="Chaperone J-domain"/>
    <property type="match status" value="1"/>
</dbReference>
<dbReference type="PANTHER" id="PTHR15606:SF4">
    <property type="entry name" value="DNAJ HOMOLOG SUBFAMILY C MEMBER 8"/>
    <property type="match status" value="1"/>
</dbReference>
<sequence length="247" mass="28720">MAASTSKEDDFAKYMAEVKQIEKADAVLTSEQQVTRLNRPGSKYFNLNPFDVLQIMPDTPMDEVKKKYRKLSILVHPDKNPGNQENAQKAFDAVKKSWELLNNEKERTECMGIVEDAKNRLEGKLKLKRKKLKKDGASSTEIAEDDSVVYAMELHKETCKLFADLALVRKEMEMREMNERKRQRQQEIEAEEKQSLQKEWNKNYEESREGRVSSWQDFKGGKKSGKKRKAAKTVAGFRPPKVRMEQR</sequence>
<dbReference type="Proteomes" id="UP000008144">
    <property type="component" value="Chromosome 14"/>
</dbReference>
<evidence type="ECO:0000313" key="4">
    <source>
        <dbReference type="Proteomes" id="UP000008144"/>
    </source>
</evidence>
<dbReference type="Pfam" id="PF00226">
    <property type="entry name" value="DnaJ"/>
    <property type="match status" value="1"/>
</dbReference>
<feature type="region of interest" description="Disordered" evidence="1">
    <location>
        <begin position="176"/>
        <end position="247"/>
    </location>
</feature>
<dbReference type="EMBL" id="EAAA01001287">
    <property type="status" value="NOT_ANNOTATED_CDS"/>
    <property type="molecule type" value="Genomic_DNA"/>
</dbReference>
<gene>
    <name evidence="3" type="primary">LOC100183982</name>
</gene>
<evidence type="ECO:0000256" key="1">
    <source>
        <dbReference type="SAM" id="MobiDB-lite"/>
    </source>
</evidence>
<dbReference type="OMA" id="EIVNKAW"/>
<organism evidence="3 4">
    <name type="scientific">Ciona intestinalis</name>
    <name type="common">Transparent sea squirt</name>
    <name type="synonym">Ascidia intestinalis</name>
    <dbReference type="NCBI Taxonomy" id="7719"/>
    <lineage>
        <taxon>Eukaryota</taxon>
        <taxon>Metazoa</taxon>
        <taxon>Chordata</taxon>
        <taxon>Tunicata</taxon>
        <taxon>Ascidiacea</taxon>
        <taxon>Phlebobranchia</taxon>
        <taxon>Cionidae</taxon>
        <taxon>Ciona</taxon>
    </lineage>
</organism>
<accession>A0A1W5BJG5</accession>
<reference evidence="3" key="3">
    <citation type="submission" date="2025-08" db="UniProtKB">
        <authorList>
            <consortium name="Ensembl"/>
        </authorList>
    </citation>
    <scope>IDENTIFICATION</scope>
</reference>
<dbReference type="HOGENOM" id="CLU_070940_2_0_1"/>
<feature type="compositionally biased region" description="Basic and acidic residues" evidence="1">
    <location>
        <begin position="176"/>
        <end position="211"/>
    </location>
</feature>
<dbReference type="Gene3D" id="1.10.287.110">
    <property type="entry name" value="DnaJ domain"/>
    <property type="match status" value="1"/>
</dbReference>
<feature type="compositionally biased region" description="Basic residues" evidence="1">
    <location>
        <begin position="221"/>
        <end position="231"/>
    </location>
</feature>
<evidence type="ECO:0000313" key="3">
    <source>
        <dbReference type="Ensembl" id="ENSCINP00000008387.3"/>
    </source>
</evidence>
<dbReference type="OrthoDB" id="342454at2759"/>
<reference evidence="3" key="4">
    <citation type="submission" date="2025-09" db="UniProtKB">
        <authorList>
            <consortium name="Ensembl"/>
        </authorList>
    </citation>
    <scope>IDENTIFICATION</scope>
</reference>
<reference evidence="4" key="1">
    <citation type="journal article" date="2002" name="Science">
        <title>The draft genome of Ciona intestinalis: insights into chordate and vertebrate origins.</title>
        <authorList>
            <person name="Dehal P."/>
            <person name="Satou Y."/>
            <person name="Campbell R.K."/>
            <person name="Chapman J."/>
            <person name="Degnan B."/>
            <person name="De Tomaso A."/>
            <person name="Davidson B."/>
            <person name="Di Gregorio A."/>
            <person name="Gelpke M."/>
            <person name="Goodstein D.M."/>
            <person name="Harafuji N."/>
            <person name="Hastings K.E."/>
            <person name="Ho I."/>
            <person name="Hotta K."/>
            <person name="Huang W."/>
            <person name="Kawashima T."/>
            <person name="Lemaire P."/>
            <person name="Martinez D."/>
            <person name="Meinertzhagen I.A."/>
            <person name="Necula S."/>
            <person name="Nonaka M."/>
            <person name="Putnam N."/>
            <person name="Rash S."/>
            <person name="Saiga H."/>
            <person name="Satake M."/>
            <person name="Terry A."/>
            <person name="Yamada L."/>
            <person name="Wang H.G."/>
            <person name="Awazu S."/>
            <person name="Azumi K."/>
            <person name="Boore J."/>
            <person name="Branno M."/>
            <person name="Chin-Bow S."/>
            <person name="DeSantis R."/>
            <person name="Doyle S."/>
            <person name="Francino P."/>
            <person name="Keys D.N."/>
            <person name="Haga S."/>
            <person name="Hayashi H."/>
            <person name="Hino K."/>
            <person name="Imai K.S."/>
            <person name="Inaba K."/>
            <person name="Kano S."/>
            <person name="Kobayashi K."/>
            <person name="Kobayashi M."/>
            <person name="Lee B.I."/>
            <person name="Makabe K.W."/>
            <person name="Manohar C."/>
            <person name="Matassi G."/>
            <person name="Medina M."/>
            <person name="Mochizuki Y."/>
            <person name="Mount S."/>
            <person name="Morishita T."/>
            <person name="Miura S."/>
            <person name="Nakayama A."/>
            <person name="Nishizaka S."/>
            <person name="Nomoto H."/>
            <person name="Ohta F."/>
            <person name="Oishi K."/>
            <person name="Rigoutsos I."/>
            <person name="Sano M."/>
            <person name="Sasaki A."/>
            <person name="Sasakura Y."/>
            <person name="Shoguchi E."/>
            <person name="Shin-i T."/>
            <person name="Spagnuolo A."/>
            <person name="Stainier D."/>
            <person name="Suzuki M.M."/>
            <person name="Tassy O."/>
            <person name="Takatori N."/>
            <person name="Tokuoka M."/>
            <person name="Yagi K."/>
            <person name="Yoshizaki F."/>
            <person name="Wada S."/>
            <person name="Zhang C."/>
            <person name="Hyatt P.D."/>
            <person name="Larimer F."/>
            <person name="Detter C."/>
            <person name="Doggett N."/>
            <person name="Glavina T."/>
            <person name="Hawkins T."/>
            <person name="Richardson P."/>
            <person name="Lucas S."/>
            <person name="Kohara Y."/>
            <person name="Levine M."/>
            <person name="Satoh N."/>
            <person name="Rokhsar D.S."/>
        </authorList>
    </citation>
    <scope>NUCLEOTIDE SEQUENCE [LARGE SCALE GENOMIC DNA]</scope>
</reference>
<dbReference type="InterPro" id="IPR036869">
    <property type="entry name" value="J_dom_sf"/>
</dbReference>
<dbReference type="FunFam" id="1.10.287.110:FF:000158">
    <property type="entry name" value="dnaJ homolog subfamily C member 8"/>
    <property type="match status" value="1"/>
</dbReference>
<dbReference type="AlphaFoldDB" id="F7B6C9"/>
<dbReference type="STRING" id="7719.ENSCINP00000008387"/>